<dbReference type="Proteomes" id="UP001465668">
    <property type="component" value="Unassembled WGS sequence"/>
</dbReference>
<name>A0ABR2XF10_9PEZI</name>
<evidence type="ECO:0000256" key="3">
    <source>
        <dbReference type="ARBA" id="ARBA00044493"/>
    </source>
</evidence>
<comment type="subunit">
    <text evidence="4">Binds to mitochondrial small subunit 15S rRNA.</text>
</comment>
<evidence type="ECO:0000256" key="5">
    <source>
        <dbReference type="PROSITE-ProRule" id="PRU00708"/>
    </source>
</evidence>
<evidence type="ECO:0000256" key="1">
    <source>
        <dbReference type="ARBA" id="ARBA00006192"/>
    </source>
</evidence>
<keyword evidence="7" id="KW-1185">Reference proteome</keyword>
<dbReference type="NCBIfam" id="TIGR00756">
    <property type="entry name" value="PPR"/>
    <property type="match status" value="1"/>
</dbReference>
<comment type="similarity">
    <text evidence="1">Belongs to the CCM1 family.</text>
</comment>
<gene>
    <name evidence="6" type="ORF">SCAR479_11011</name>
</gene>
<dbReference type="InterPro" id="IPR011990">
    <property type="entry name" value="TPR-like_helical_dom_sf"/>
</dbReference>
<comment type="function">
    <text evidence="3">Regulates mitochondrial small subunit maturation by controlling 15S rRNA 5'-end processing. Localizes to the 5' precursor of the 15S rRNA in a position that is subsequently occupied by mS47 in the mature yeast mtSSU. Uses structure and sequence-specific RNA recognition, binding to a single-stranded region of the precursor and specifically recognizing bases -6 to -1. The exchange of Ccm1 for mS47 is coupled to the irreversible removal of precursor rRNA that is accompanied by conformational changes of the mitoribosomal proteins uS5m and mS26. These conformational changes signal completion of 5'-end rRNA processing through protection of the mature 5'-end of the 15S rRNA and stabilization of mS47. The removal of the 5' precursor together with the dissociation of Ccm1 may be catalyzed by the 5'-3' exoribonuclease Pet127. Involved in the specific removal of group I introns in mitochondrial encoded transcripts.</text>
</comment>
<dbReference type="InterPro" id="IPR002885">
    <property type="entry name" value="PPR_rpt"/>
</dbReference>
<dbReference type="EMBL" id="JARVKM010000063">
    <property type="protein sequence ID" value="KAK9772311.1"/>
    <property type="molecule type" value="Genomic_DNA"/>
</dbReference>
<evidence type="ECO:0000313" key="6">
    <source>
        <dbReference type="EMBL" id="KAK9772311.1"/>
    </source>
</evidence>
<dbReference type="Gene3D" id="1.25.40.10">
    <property type="entry name" value="Tetratricopeptide repeat domain"/>
    <property type="match status" value="1"/>
</dbReference>
<proteinExistence type="inferred from homology"/>
<comment type="caution">
    <text evidence="6">The sequence shown here is derived from an EMBL/GenBank/DDBJ whole genome shotgun (WGS) entry which is preliminary data.</text>
</comment>
<organism evidence="6 7">
    <name type="scientific">Seiridium cardinale</name>
    <dbReference type="NCBI Taxonomy" id="138064"/>
    <lineage>
        <taxon>Eukaryota</taxon>
        <taxon>Fungi</taxon>
        <taxon>Dikarya</taxon>
        <taxon>Ascomycota</taxon>
        <taxon>Pezizomycotina</taxon>
        <taxon>Sordariomycetes</taxon>
        <taxon>Xylariomycetidae</taxon>
        <taxon>Amphisphaeriales</taxon>
        <taxon>Sporocadaceae</taxon>
        <taxon>Seiridium</taxon>
    </lineage>
</organism>
<keyword evidence="2" id="KW-0677">Repeat</keyword>
<dbReference type="PANTHER" id="PTHR47447">
    <property type="entry name" value="OS03G0856100 PROTEIN"/>
    <property type="match status" value="1"/>
</dbReference>
<dbReference type="PROSITE" id="PS51375">
    <property type="entry name" value="PPR"/>
    <property type="match status" value="1"/>
</dbReference>
<protein>
    <recommendedName>
        <fullName evidence="8">Pentatricopeptide repeat protein</fullName>
    </recommendedName>
</protein>
<feature type="repeat" description="PPR" evidence="5">
    <location>
        <begin position="313"/>
        <end position="347"/>
    </location>
</feature>
<dbReference type="Pfam" id="PF01535">
    <property type="entry name" value="PPR"/>
    <property type="match status" value="1"/>
</dbReference>
<dbReference type="PANTHER" id="PTHR47447:SF17">
    <property type="entry name" value="OS12G0638900 PROTEIN"/>
    <property type="match status" value="1"/>
</dbReference>
<evidence type="ECO:0000256" key="4">
    <source>
        <dbReference type="ARBA" id="ARBA00044511"/>
    </source>
</evidence>
<reference evidence="6 7" key="1">
    <citation type="submission" date="2024-02" db="EMBL/GenBank/DDBJ databases">
        <title>First draft genome assembly of two strains of Seiridium cardinale.</title>
        <authorList>
            <person name="Emiliani G."/>
            <person name="Scali E."/>
        </authorList>
    </citation>
    <scope>NUCLEOTIDE SEQUENCE [LARGE SCALE GENOMIC DNA]</scope>
    <source>
        <strain evidence="6 7">BM-138-000479</strain>
    </source>
</reference>
<accession>A0ABR2XF10</accession>
<evidence type="ECO:0000313" key="7">
    <source>
        <dbReference type="Proteomes" id="UP001465668"/>
    </source>
</evidence>
<sequence>MKILGRIDGSIYGAIRSHSSVSRAIQSAAHSENGNIMLSTTVAPDLPWGARDFRSSKVDRKIRSTVIVKTAGAAYSTITNRGGRRPSNSIYFTSSAPHECKWNHTSSATAPPNLPVFAALPPSRRSREELLAFIDHYDGATVEEQLEFLRDPYMRRYAPASTTELRVSDTYHEFIAPLPEDVQRGELGDQETITRLRTAVFTKMMRAHSTDNDFIYELYRALPEPRITYLSGRLRHGLLAALSITERRDSKSMLRYFAVIADVKTAGFSLTKTEWNTAMSFASRYVGHSSETEVQAALHLWREMEHDAGIKGNEVTFNILFDVAAKAGKFALAEMTYQEMIGRGYHFNRYHHVSLIHFFGLKMDSSGVRAAYKEMVEHGEVIDTLVLNCVIASFLRCGEESAAEHVYKVMKVSDERSKLIPHRDYTFNKMVNKVLVMFGRMGRKHPDLRSGFQTVGMVTPNLHTYRLLLNYYGVRLGQMSKVAQFLDEMKFFRVPLHGAIFLALFKGFALHGRGPSSDWSVQRLTNVWTAFLDAFDGGADGLYISTWMAMWVLRAFANRVGSTEEILTVYEELRVRWPADHVTESFMLEFLHKLLLQHGLSVNNIPRLQ</sequence>
<evidence type="ECO:0008006" key="8">
    <source>
        <dbReference type="Google" id="ProtNLM"/>
    </source>
</evidence>
<evidence type="ECO:0000256" key="2">
    <source>
        <dbReference type="ARBA" id="ARBA00022737"/>
    </source>
</evidence>